<protein>
    <submittedName>
        <fullName evidence="1">Uncharacterized protein</fullName>
    </submittedName>
</protein>
<evidence type="ECO:0000313" key="1">
    <source>
        <dbReference type="EMBL" id="OAV01125.1"/>
    </source>
</evidence>
<comment type="caution">
    <text evidence="1">The sequence shown here is derived from an EMBL/GenBank/DDBJ whole genome shotgun (WGS) entry which is preliminary data.</text>
</comment>
<accession>A0A7Z0UZD7</accession>
<evidence type="ECO:0000313" key="2">
    <source>
        <dbReference type="Proteomes" id="UP000078446"/>
    </source>
</evidence>
<proteinExistence type="predicted"/>
<organism evidence="1 2">
    <name type="scientific">Moraxella catarrhalis</name>
    <name type="common">Branhamella catarrhalis</name>
    <dbReference type="NCBI Taxonomy" id="480"/>
    <lineage>
        <taxon>Bacteria</taxon>
        <taxon>Pseudomonadati</taxon>
        <taxon>Pseudomonadota</taxon>
        <taxon>Gammaproteobacteria</taxon>
        <taxon>Moraxellales</taxon>
        <taxon>Moraxellaceae</taxon>
        <taxon>Moraxella</taxon>
    </lineage>
</organism>
<dbReference type="Proteomes" id="UP000078446">
    <property type="component" value="Unassembled WGS sequence"/>
</dbReference>
<dbReference type="EMBL" id="LXHE01000007">
    <property type="protein sequence ID" value="OAV01125.1"/>
    <property type="molecule type" value="Genomic_DNA"/>
</dbReference>
<gene>
    <name evidence="1" type="ORF">AO382_0882</name>
</gene>
<sequence>MRRIIDEFFTNARIFYKNWHNFVIFERRLRIVGCHHAKIFMTNQSKQL</sequence>
<name>A0A7Z0UZD7_MORCA</name>
<dbReference type="AlphaFoldDB" id="A0A7Z0UZD7"/>
<reference evidence="1 2" key="1">
    <citation type="journal article" date="2016" name="Genome Biol. Evol.">
        <title>Comparative Genomic Analyses of the Moraxella catarrhalis Serosensitive and Seroresistant Lineages Demonstrate Their Independent Evolution.</title>
        <authorList>
            <person name="Earl J.P."/>
            <person name="de Vries S.P."/>
            <person name="Ahmed A."/>
            <person name="Powell E."/>
            <person name="Schultz M.P."/>
            <person name="Hermans P.W."/>
            <person name="Hill D.J."/>
            <person name="Zhou Z."/>
            <person name="Constantinidou C.I."/>
            <person name="Hu F.Z."/>
            <person name="Bootsma H.J."/>
            <person name="Ehrlich G.D."/>
        </authorList>
    </citation>
    <scope>NUCLEOTIDE SEQUENCE [LARGE SCALE GENOMIC DNA]</scope>
    <source>
        <strain evidence="1 2">Z7574</strain>
    </source>
</reference>